<accession>A0A2P8DEX8</accession>
<gene>
    <name evidence="1" type="ORF">CLV30_12826</name>
</gene>
<evidence type="ECO:0000313" key="2">
    <source>
        <dbReference type="Proteomes" id="UP000243528"/>
    </source>
</evidence>
<keyword evidence="2" id="KW-1185">Reference proteome</keyword>
<comment type="caution">
    <text evidence="1">The sequence shown here is derived from an EMBL/GenBank/DDBJ whole genome shotgun (WGS) entry which is preliminary data.</text>
</comment>
<protein>
    <submittedName>
        <fullName evidence="1">Uncharacterized protein</fullName>
    </submittedName>
</protein>
<dbReference type="EMBL" id="PYGE01000028">
    <property type="protein sequence ID" value="PSK95774.1"/>
    <property type="molecule type" value="Genomic_DNA"/>
</dbReference>
<organism evidence="1 2">
    <name type="scientific">Haloactinopolyspora alba</name>
    <dbReference type="NCBI Taxonomy" id="648780"/>
    <lineage>
        <taxon>Bacteria</taxon>
        <taxon>Bacillati</taxon>
        <taxon>Actinomycetota</taxon>
        <taxon>Actinomycetes</taxon>
        <taxon>Jiangellales</taxon>
        <taxon>Jiangellaceae</taxon>
        <taxon>Haloactinopolyspora</taxon>
    </lineage>
</organism>
<dbReference type="AlphaFoldDB" id="A0A2P8DEX8"/>
<evidence type="ECO:0000313" key="1">
    <source>
        <dbReference type="EMBL" id="PSK95774.1"/>
    </source>
</evidence>
<dbReference type="RefSeq" id="WP_106539780.1">
    <property type="nucleotide sequence ID" value="NZ_PYGE01000028.1"/>
</dbReference>
<name>A0A2P8DEX8_9ACTN</name>
<proteinExistence type="predicted"/>
<sequence length="142" mass="14290">MLTYATETDLTASPWGIDPVPANVAALLRSASLLVRRKTRTAVYATDADGYPSDTGLRQAFTDATCAQAASWAAAGIDPTGGTAGAKQTAVTSKGIGSASLSYAGGAAAADARARALDTLCPDAATVLVTAGVLHGEPLHNW</sequence>
<reference evidence="1 2" key="1">
    <citation type="submission" date="2018-03" db="EMBL/GenBank/DDBJ databases">
        <title>Genomic Encyclopedia of Archaeal and Bacterial Type Strains, Phase II (KMG-II): from individual species to whole genera.</title>
        <authorList>
            <person name="Goeker M."/>
        </authorList>
    </citation>
    <scope>NUCLEOTIDE SEQUENCE [LARGE SCALE GENOMIC DNA]</scope>
    <source>
        <strain evidence="1 2">DSM 45211</strain>
    </source>
</reference>
<dbReference type="Proteomes" id="UP000243528">
    <property type="component" value="Unassembled WGS sequence"/>
</dbReference>